<evidence type="ECO:0000313" key="8">
    <source>
        <dbReference type="Proteomes" id="UP000321157"/>
    </source>
</evidence>
<keyword evidence="3 4" id="KW-0560">Oxidoreductase</keyword>
<dbReference type="Gene3D" id="3.40.50.720">
    <property type="entry name" value="NAD(P)-binding Rossmann-like Domain"/>
    <property type="match status" value="1"/>
</dbReference>
<dbReference type="InterPro" id="IPR003710">
    <property type="entry name" value="ApbA"/>
</dbReference>
<dbReference type="RefSeq" id="WP_146809623.1">
    <property type="nucleotide sequence ID" value="NZ_BJXX01000075.1"/>
</dbReference>
<feature type="domain" description="Ketopantoate reductase N-terminal" evidence="5">
    <location>
        <begin position="4"/>
        <end position="151"/>
    </location>
</feature>
<dbReference type="UniPathway" id="UPA00028">
    <property type="reaction ID" value="UER00004"/>
</dbReference>
<keyword evidence="2 4" id="KW-0521">NADP</keyword>
<dbReference type="InterPro" id="IPR013752">
    <property type="entry name" value="KPA_reductase"/>
</dbReference>
<evidence type="ECO:0000259" key="5">
    <source>
        <dbReference type="Pfam" id="PF02558"/>
    </source>
</evidence>
<dbReference type="PANTHER" id="PTHR21708">
    <property type="entry name" value="PROBABLE 2-DEHYDROPANTOATE 2-REDUCTASE"/>
    <property type="match status" value="1"/>
</dbReference>
<dbReference type="EMBL" id="BJXX01000075">
    <property type="protein sequence ID" value="GEN34345.1"/>
    <property type="molecule type" value="Genomic_DNA"/>
</dbReference>
<reference evidence="7 8" key="1">
    <citation type="submission" date="2019-07" db="EMBL/GenBank/DDBJ databases">
        <title>Whole genome shotgun sequence of Aneurinibacillus danicus NBRC 102444.</title>
        <authorList>
            <person name="Hosoyama A."/>
            <person name="Uohara A."/>
            <person name="Ohji S."/>
            <person name="Ichikawa N."/>
        </authorList>
    </citation>
    <scope>NUCLEOTIDE SEQUENCE [LARGE SCALE GENOMIC DNA]</scope>
    <source>
        <strain evidence="7 8">NBRC 102444</strain>
    </source>
</reference>
<dbReference type="InterPro" id="IPR013332">
    <property type="entry name" value="KPR_N"/>
</dbReference>
<evidence type="ECO:0000256" key="2">
    <source>
        <dbReference type="ARBA" id="ARBA00022857"/>
    </source>
</evidence>
<dbReference type="SUPFAM" id="SSF51735">
    <property type="entry name" value="NAD(P)-binding Rossmann-fold domains"/>
    <property type="match status" value="1"/>
</dbReference>
<proteinExistence type="inferred from homology"/>
<keyword evidence="8" id="KW-1185">Reference proteome</keyword>
<evidence type="ECO:0000259" key="6">
    <source>
        <dbReference type="Pfam" id="PF08546"/>
    </source>
</evidence>
<dbReference type="InterPro" id="IPR013328">
    <property type="entry name" value="6PGD_dom2"/>
</dbReference>
<evidence type="ECO:0000313" key="7">
    <source>
        <dbReference type="EMBL" id="GEN34345.1"/>
    </source>
</evidence>
<dbReference type="GO" id="GO:0008677">
    <property type="term" value="F:2-dehydropantoate 2-reductase activity"/>
    <property type="evidence" value="ECO:0007669"/>
    <property type="project" value="UniProtKB-EC"/>
</dbReference>
<dbReference type="InterPro" id="IPR008927">
    <property type="entry name" value="6-PGluconate_DH-like_C_sf"/>
</dbReference>
<dbReference type="AlphaFoldDB" id="A0A511V5X4"/>
<sequence>MRFLIVGAGAIGGYFGGRLVQKGEDVTFLVRPQKQKQLRDTGLVIKSVHGDFSNPVQTITHGEPAGPFDCIILAVKAYHLPQVQRDIAPYVSSDTMILPLLNGYEHFTQLMEAFGEERVLGGLCFIETTLDKEGTVIQTSPRHDIVFGEWHGGISERTQTLLCHLDNAGFTVTLSENIQRDIWQKYIFIASMSGITTLMSMPVGPILATPAARTVYERLLHEIVSIARNHGAPIDEETEARTLKTMESLSPEMKSSMQRDMEKGLPVEADHLHGALLSLASPEEGFYPVLESVYGRLKVYEKTLRL</sequence>
<dbReference type="PANTHER" id="PTHR21708:SF26">
    <property type="entry name" value="2-DEHYDROPANTOATE 2-REDUCTASE"/>
    <property type="match status" value="1"/>
</dbReference>
<dbReference type="InterPro" id="IPR036291">
    <property type="entry name" value="NAD(P)-bd_dom_sf"/>
</dbReference>
<name>A0A511V5X4_9BACL</name>
<protein>
    <recommendedName>
        <fullName evidence="4">2-dehydropantoate 2-reductase</fullName>
        <ecNumber evidence="4">1.1.1.169</ecNumber>
    </recommendedName>
    <alternativeName>
        <fullName evidence="4">Ketopantoate reductase</fullName>
    </alternativeName>
</protein>
<comment type="pathway">
    <text evidence="4">Cofactor biosynthesis; (R)-pantothenate biosynthesis; (R)-pantoate from 3-methyl-2-oxobutanoate: step 2/2.</text>
</comment>
<accession>A0A511V5X4</accession>
<dbReference type="GO" id="GO:0005737">
    <property type="term" value="C:cytoplasm"/>
    <property type="evidence" value="ECO:0007669"/>
    <property type="project" value="TreeGrafter"/>
</dbReference>
<dbReference type="FunFam" id="1.10.1040.10:FF:000017">
    <property type="entry name" value="2-dehydropantoate 2-reductase"/>
    <property type="match status" value="1"/>
</dbReference>
<organism evidence="7 8">
    <name type="scientific">Aneurinibacillus danicus</name>
    <dbReference type="NCBI Taxonomy" id="267746"/>
    <lineage>
        <taxon>Bacteria</taxon>
        <taxon>Bacillati</taxon>
        <taxon>Bacillota</taxon>
        <taxon>Bacilli</taxon>
        <taxon>Bacillales</taxon>
        <taxon>Paenibacillaceae</taxon>
        <taxon>Aneurinibacillus group</taxon>
        <taxon>Aneurinibacillus</taxon>
    </lineage>
</organism>
<dbReference type="Gene3D" id="1.10.1040.10">
    <property type="entry name" value="N-(1-d-carboxylethyl)-l-norvaline Dehydrogenase, domain 2"/>
    <property type="match status" value="1"/>
</dbReference>
<dbReference type="OrthoDB" id="9793586at2"/>
<dbReference type="EC" id="1.1.1.169" evidence="4"/>
<dbReference type="GO" id="GO:0015940">
    <property type="term" value="P:pantothenate biosynthetic process"/>
    <property type="evidence" value="ECO:0007669"/>
    <property type="project" value="UniProtKB-UniPathway"/>
</dbReference>
<keyword evidence="4" id="KW-0566">Pantothenate biosynthesis</keyword>
<evidence type="ECO:0000256" key="3">
    <source>
        <dbReference type="ARBA" id="ARBA00023002"/>
    </source>
</evidence>
<dbReference type="FunFam" id="3.40.50.720:FF:000307">
    <property type="entry name" value="2-dehydropantoate 2-reductase"/>
    <property type="match status" value="1"/>
</dbReference>
<comment type="catalytic activity">
    <reaction evidence="4">
        <text>(R)-pantoate + NADP(+) = 2-dehydropantoate + NADPH + H(+)</text>
        <dbReference type="Rhea" id="RHEA:16233"/>
        <dbReference type="ChEBI" id="CHEBI:11561"/>
        <dbReference type="ChEBI" id="CHEBI:15378"/>
        <dbReference type="ChEBI" id="CHEBI:15980"/>
        <dbReference type="ChEBI" id="CHEBI:57783"/>
        <dbReference type="ChEBI" id="CHEBI:58349"/>
        <dbReference type="EC" id="1.1.1.169"/>
    </reaction>
</comment>
<dbReference type="Proteomes" id="UP000321157">
    <property type="component" value="Unassembled WGS sequence"/>
</dbReference>
<evidence type="ECO:0000256" key="4">
    <source>
        <dbReference type="RuleBase" id="RU362068"/>
    </source>
</evidence>
<dbReference type="SUPFAM" id="SSF48179">
    <property type="entry name" value="6-phosphogluconate dehydrogenase C-terminal domain-like"/>
    <property type="match status" value="1"/>
</dbReference>
<feature type="domain" description="Ketopantoate reductase C-terminal" evidence="6">
    <location>
        <begin position="177"/>
        <end position="301"/>
    </location>
</feature>
<dbReference type="Pfam" id="PF02558">
    <property type="entry name" value="ApbA"/>
    <property type="match status" value="1"/>
</dbReference>
<dbReference type="InterPro" id="IPR051402">
    <property type="entry name" value="KPR-Related"/>
</dbReference>
<gene>
    <name evidence="7" type="primary">ykpB</name>
    <name evidence="7" type="ORF">ADA01nite_18050</name>
</gene>
<comment type="function">
    <text evidence="4">Catalyzes the NADPH-dependent reduction of ketopantoate into pantoic acid.</text>
</comment>
<dbReference type="Pfam" id="PF08546">
    <property type="entry name" value="ApbA_C"/>
    <property type="match status" value="1"/>
</dbReference>
<evidence type="ECO:0000256" key="1">
    <source>
        <dbReference type="ARBA" id="ARBA00007870"/>
    </source>
</evidence>
<comment type="similarity">
    <text evidence="1 4">Belongs to the ketopantoate reductase family.</text>
</comment>
<comment type="caution">
    <text evidence="7">The sequence shown here is derived from an EMBL/GenBank/DDBJ whole genome shotgun (WGS) entry which is preliminary data.</text>
</comment>
<dbReference type="NCBIfam" id="TIGR00745">
    <property type="entry name" value="apbA_panE"/>
    <property type="match status" value="1"/>
</dbReference>